<accession>A0AB32WYQ2</accession>
<dbReference type="RefSeq" id="XP_017984397.1">
    <property type="nucleotide sequence ID" value="XM_018128908.1"/>
</dbReference>
<feature type="domain" description="Leucine-rich repeat-containing N-terminal plant-type" evidence="14">
    <location>
        <begin position="41"/>
        <end position="91"/>
    </location>
</feature>
<dbReference type="KEGG" id="tcc:18587327"/>
<evidence type="ECO:0000256" key="12">
    <source>
        <dbReference type="SAM" id="Phobius"/>
    </source>
</evidence>
<gene>
    <name evidence="16" type="primary">LOC18587327</name>
</gene>
<dbReference type="SUPFAM" id="SSF52058">
    <property type="entry name" value="L domain-like"/>
    <property type="match status" value="3"/>
</dbReference>
<name>A0AB32WYQ2_THECC</name>
<dbReference type="FunFam" id="3.80.10.10:FF:000213">
    <property type="entry name" value="Tyrosine-sulfated glycopeptide receptor 1"/>
    <property type="match status" value="1"/>
</dbReference>
<dbReference type="PRINTS" id="PR00019">
    <property type="entry name" value="LEURICHRPT"/>
</dbReference>
<evidence type="ECO:0000256" key="2">
    <source>
        <dbReference type="ARBA" id="ARBA00009592"/>
    </source>
</evidence>
<proteinExistence type="inferred from homology"/>
<dbReference type="SMART" id="SM00369">
    <property type="entry name" value="LRR_TYP"/>
    <property type="match status" value="12"/>
</dbReference>
<evidence type="ECO:0000313" key="15">
    <source>
        <dbReference type="Proteomes" id="UP000694886"/>
    </source>
</evidence>
<dbReference type="PROSITE" id="PS51450">
    <property type="entry name" value="LRR"/>
    <property type="match status" value="3"/>
</dbReference>
<dbReference type="InterPro" id="IPR032675">
    <property type="entry name" value="LRR_dom_sf"/>
</dbReference>
<dbReference type="PANTHER" id="PTHR48061">
    <property type="entry name" value="LEUCINE-RICH REPEAT RECEPTOR PROTEIN KINASE EMS1-LIKE-RELATED"/>
    <property type="match status" value="1"/>
</dbReference>
<dbReference type="InterPro" id="IPR046956">
    <property type="entry name" value="RLP23-like"/>
</dbReference>
<dbReference type="Proteomes" id="UP000694886">
    <property type="component" value="Chromosome 10"/>
</dbReference>
<keyword evidence="4" id="KW-0433">Leucine-rich repeat</keyword>
<evidence type="ECO:0000256" key="5">
    <source>
        <dbReference type="ARBA" id="ARBA00022692"/>
    </source>
</evidence>
<evidence type="ECO:0000256" key="8">
    <source>
        <dbReference type="ARBA" id="ARBA00022989"/>
    </source>
</evidence>
<dbReference type="InterPro" id="IPR003591">
    <property type="entry name" value="Leu-rich_rpt_typical-subtyp"/>
</dbReference>
<sequence>MGWFPWLCQLLCLLLFSLDFQANFSSSLSPSPTPPQCSDFESAALLQFKGTFSINNASAYLCNFVGTKSYPKTNSWMEGTDCCRWKGVVCDSASGHVIGIDLSCSWLYGAITSNSSLFLLRHLQRLNLAYNDFRGSNISPEFGGFASLTHLNLSSSGFSGKIPYSSISQLSTLVSIDLTVRNYGLLQVEEHTLRGLVQNLTKVRVLVLNGVNISAVDPGSLMNLSSSLISLSLNNCGLRGRFPQNIFHLPNLRMLSLSGNRDLSGYLPKTNWSGPLVSLSLWSTSFSGELPDSIGNLESLTYLDLAASTFSGSVPRSLGNLSQLIYLDLCANGFTGHISFSLAKLTQLDHLSLCSNQLVGLIPDQVSLFHKISFLDLAYNFLNGTLPTWLYSHSALEFLYLQGNNFTGQIKEFQQKSLVYIYLGNNKLQGPIPNSIVELVNLTKLSLESNNLSGIVELDMFSKLQNLQVLDLSSNNLSVKSNIDVNYTLPNLFMLFLSSCKLRDFPKFVIALTNLNRLDLSNNGIHGMIPKWLGNVGKNSLSYLNLSNNFLTYLEEIPWNQMQILDLHSNLLQGKLPFLPPTTTFFSISNNSLSGGISSQICNVSFLSILDLSRNNLGGTIPQCLVNFSAYLSVLNLKMNKFYGIIPFSFANDCGLKYINFNGNQLEGRLPPSMAGCRYMEVLDLGNNKINDTFPQWLETLPELQVLVLRSNQLHGFIHGCKSAHCFSKLQILDLSNNDFTGPLPSEYIANLKSMRNQRRNDGSLQYLRDIGSYGYTYDYSVVVAIKGFDRELVKISAIFISIDLSNNKFEGEISTDFGKLISIRGLNLSHNSLNGHIPQSIGNLTVLEWLDLSSNKLVGKIPMQMVDLTSLSFLNLSYNQLVGPIPQGNQFNTFENGSFEGNLDLCGFPLNKACSGNENQQSPSNDSDSEYGFGWKVVLLGYGCGFVFGVAVGYLVIVTRKPKWLGTLVDW</sequence>
<keyword evidence="5 12" id="KW-0812">Transmembrane</keyword>
<evidence type="ECO:0000256" key="6">
    <source>
        <dbReference type="ARBA" id="ARBA00022729"/>
    </source>
</evidence>
<feature type="transmembrane region" description="Helical" evidence="12">
    <location>
        <begin position="934"/>
        <end position="958"/>
    </location>
</feature>
<evidence type="ECO:0000256" key="10">
    <source>
        <dbReference type="ARBA" id="ARBA00023170"/>
    </source>
</evidence>
<evidence type="ECO:0000256" key="3">
    <source>
        <dbReference type="ARBA" id="ARBA00022475"/>
    </source>
</evidence>
<dbReference type="Pfam" id="PF13855">
    <property type="entry name" value="LRR_8"/>
    <property type="match status" value="2"/>
</dbReference>
<feature type="signal peptide" evidence="13">
    <location>
        <begin position="1"/>
        <end position="22"/>
    </location>
</feature>
<dbReference type="FunFam" id="3.80.10.10:FF:000095">
    <property type="entry name" value="LRR receptor-like serine/threonine-protein kinase GSO1"/>
    <property type="match status" value="1"/>
</dbReference>
<feature type="chain" id="PRO_5044303451" evidence="13">
    <location>
        <begin position="23"/>
        <end position="972"/>
    </location>
</feature>
<keyword evidence="8 12" id="KW-1133">Transmembrane helix</keyword>
<reference evidence="16" key="2">
    <citation type="submission" date="2025-08" db="UniProtKB">
        <authorList>
            <consortium name="RefSeq"/>
        </authorList>
    </citation>
    <scope>IDENTIFICATION</scope>
</reference>
<dbReference type="Gene3D" id="3.80.10.10">
    <property type="entry name" value="Ribonuclease Inhibitor"/>
    <property type="match status" value="5"/>
</dbReference>
<dbReference type="SMART" id="SM00365">
    <property type="entry name" value="LRR_SD22"/>
    <property type="match status" value="4"/>
</dbReference>
<keyword evidence="9 12" id="KW-0472">Membrane</keyword>
<evidence type="ECO:0000256" key="13">
    <source>
        <dbReference type="SAM" id="SignalP"/>
    </source>
</evidence>
<comment type="subcellular location">
    <subcellularLocation>
        <location evidence="1">Cell membrane</location>
        <topology evidence="1">Single-pass type I membrane protein</topology>
    </subcellularLocation>
</comment>
<evidence type="ECO:0000256" key="1">
    <source>
        <dbReference type="ARBA" id="ARBA00004251"/>
    </source>
</evidence>
<comment type="similarity">
    <text evidence="2">Belongs to the RLP family.</text>
</comment>
<evidence type="ECO:0000256" key="7">
    <source>
        <dbReference type="ARBA" id="ARBA00022737"/>
    </source>
</evidence>
<keyword evidence="11" id="KW-0325">Glycoprotein</keyword>
<keyword evidence="10" id="KW-0675">Receptor</keyword>
<dbReference type="InterPro" id="IPR013210">
    <property type="entry name" value="LRR_N_plant-typ"/>
</dbReference>
<reference evidence="15" key="1">
    <citation type="journal article" date="1997" name="Nucleic Acids Res.">
        <title>tRNAscan-SE: a program for improved detection of transfer RNA genes in genomic sequence.</title>
        <authorList>
            <person name="Lowe T.M."/>
            <person name="Eddy S.R."/>
        </authorList>
    </citation>
    <scope>NUCLEOTIDE SEQUENCE [LARGE SCALE GENOMIC DNA]</scope>
    <source>
        <strain evidence="15">r\B97-61/B2</strain>
    </source>
</reference>
<dbReference type="AlphaFoldDB" id="A0AB32WYQ2"/>
<evidence type="ECO:0000259" key="14">
    <source>
        <dbReference type="Pfam" id="PF08263"/>
    </source>
</evidence>
<dbReference type="Pfam" id="PF08263">
    <property type="entry name" value="LRRNT_2"/>
    <property type="match status" value="1"/>
</dbReference>
<dbReference type="GO" id="GO:0005886">
    <property type="term" value="C:plasma membrane"/>
    <property type="evidence" value="ECO:0007669"/>
    <property type="project" value="UniProtKB-SubCell"/>
</dbReference>
<dbReference type="Pfam" id="PF00560">
    <property type="entry name" value="LRR_1"/>
    <property type="match status" value="5"/>
</dbReference>
<evidence type="ECO:0000313" key="16">
    <source>
        <dbReference type="RefSeq" id="XP_017984397.1"/>
    </source>
</evidence>
<dbReference type="Gramene" id="Tc10v2_t012830.1">
    <property type="protein sequence ID" value="Tc10v2_p012830.1"/>
    <property type="gene ID" value="Tc10v2_g012830"/>
</dbReference>
<evidence type="ECO:0000256" key="11">
    <source>
        <dbReference type="ARBA" id="ARBA00023180"/>
    </source>
</evidence>
<evidence type="ECO:0000256" key="4">
    <source>
        <dbReference type="ARBA" id="ARBA00022614"/>
    </source>
</evidence>
<keyword evidence="3" id="KW-1003">Cell membrane</keyword>
<dbReference type="InterPro" id="IPR001611">
    <property type="entry name" value="Leu-rich_rpt"/>
</dbReference>
<dbReference type="PANTHER" id="PTHR48061:SF46">
    <property type="entry name" value="LEUCINE-RICH REPEAT-CONTAINING N-TERMINAL PLANT-TYPE DOMAIN-CONTAINING PROTEIN"/>
    <property type="match status" value="1"/>
</dbReference>
<evidence type="ECO:0000256" key="9">
    <source>
        <dbReference type="ARBA" id="ARBA00023136"/>
    </source>
</evidence>
<protein>
    <submittedName>
        <fullName evidence="16">Receptor-like protein 12</fullName>
    </submittedName>
</protein>
<keyword evidence="6 13" id="KW-0732">Signal</keyword>
<keyword evidence="7" id="KW-0677">Repeat</keyword>
<organism evidence="15 16">
    <name type="scientific">Theobroma cacao</name>
    <name type="common">Cacao</name>
    <name type="synonym">Cocoa</name>
    <dbReference type="NCBI Taxonomy" id="3641"/>
    <lineage>
        <taxon>Eukaryota</taxon>
        <taxon>Viridiplantae</taxon>
        <taxon>Streptophyta</taxon>
        <taxon>Embryophyta</taxon>
        <taxon>Tracheophyta</taxon>
        <taxon>Spermatophyta</taxon>
        <taxon>Magnoliopsida</taxon>
        <taxon>eudicotyledons</taxon>
        <taxon>Gunneridae</taxon>
        <taxon>Pentapetalae</taxon>
        <taxon>rosids</taxon>
        <taxon>malvids</taxon>
        <taxon>Malvales</taxon>
        <taxon>Malvaceae</taxon>
        <taxon>Byttnerioideae</taxon>
        <taxon>Theobroma</taxon>
    </lineage>
</organism>
<dbReference type="GeneID" id="18587327"/>